<dbReference type="GO" id="GO:0005576">
    <property type="term" value="C:extracellular region"/>
    <property type="evidence" value="ECO:0007669"/>
    <property type="project" value="UniProtKB-SubCell"/>
</dbReference>
<dbReference type="PROSITE" id="PS00018">
    <property type="entry name" value="EF_HAND_1"/>
    <property type="match status" value="1"/>
</dbReference>
<accession>A0A0F6SEH1</accession>
<feature type="region of interest" description="Disordered" evidence="4">
    <location>
        <begin position="1822"/>
        <end position="1854"/>
    </location>
</feature>
<dbReference type="InterPro" id="IPR022385">
    <property type="entry name" value="Rhs_assc_core"/>
</dbReference>
<sequence length="2020" mass="220450">MSDDRVSLPDGPGSIDGIGDNVEVDPNMGSMSYSVDIELPAGHPGMAPALGLRYGSAAGVSTVGIGWSLSVPSIERNTLRGLPRYVADDEFVANGGEQLVRVSSSGGSAVYRARFEREFVRYTWRNVGSGAAGYWTAEWPDGRIGYFGATATGTLVPSARLEQSGRAYRYMLVEVVDRFDHHTRYSYDASSGTPLLTRVAWAYQGSTPSYEVELAYEDRPDPMSDASPGWEEITSQRLRYVSVRSHGEVIRGYRLTYEPEATSGGLSRLAQVERIGRDGSVYPVVHSFEYSRSLGAMCGAARCDQPYLVEMGTIDAAGGIRSGQATLVDINGDALPDLVDSSLSRHRFYLNELGTDGAARFGSAPVMSATQSSGFQFHVPSVQILDVNGDGFADLTNASTRQMLCNRATGDWSACGASETMGSVDFSFQDDTSDGASDNTPLHTRFIDLNGDRRIDVLRTQSATTAVAWLNTPSGFVDFDRVEAPGVVFDQGDPSHLADMNGDGLLDVVEVRRIGLRWRLNLGWGHWADWQDVTGVSFASDSEVLDAQLEDLNGDGRDDVVLVQGNTVRYALNRNLGEMSAFMEMRSSSAVPIPTRTNETTVLFADMNGSGSRDVVWVESSGQVRYLELFPVRPNLMSRLENGIGMVHAIEYGTSVAQQAAQREAGDREWAHPLPHPMAVVDETDTWVTLTGGDDGSGLHEVVSYVYRDGFYDGVEKTFRGYAEVETRVHADMSRDSQEPALTVQEFDVGAEDPYRAGLTLRTAIFSGEETRPLREERHVYGDCEVAGVPTSGLRFPVRHVCETEVSTIHQEGAAPEEWATVRTETQYDGYGHPTLRIEHGVVHMGPPEMSSACAPCDLALSADQYGGACGAECLGDERYDESAYVEPGRNTDDHWILGMAHTHRVYAVPGGAASEEHTYYDGPDFEGLPLGRLTAGRVTRKTQRVSETEEIQTERNALDAHGNVIATLDPLGDPDDMTGHRREYVMDADGLRVVRTDVLLSTPEGRPYRLRREYGYEPAFDLVVESSAWMIEGLGEALSARNATHYGYDEFGRLRALARPGDTLDAPSMEVSWELGSPVSRIVIRRRSAPGAAADIQRVRCVDGRGQIVQELTQLESGDWLASGFVEHNRAGARVRIHQPHRAPSGDCAARPPSDVRHVDLQYDGAQREIRRVMPDADEHGGVASEIHVEHGPLWQRTYDENDTDEESAHAGTPDVVRSDGLGRTVVLERVLRTDAGDTRSTTRLFYDGRGHLAGYVDALGSTKQQARDLAGRVVRIEDPSTGVVLLEHDAAGNVVARTDARGITTRSEFDGANRPVARYREDSPSDSHIAFRYDFAPDCDRRACAHAEGQLVETAYPLPDEIAAALATERAGLDRYGYDARGRLVRQQRRLGSAMLELVETFDGADRVVATRHPDGREVRRTYDGGDRIVAIEGVIDRVEHDERGMPRRVVRADGAEDVVSYDALMREVSRASLARSGEPLQDYVVRRDRHGQVEEIVERGGMRPESRRYRHDSLDRLVAATITRDPDIEEGLSFGHDLLDNVTSTTSSLGEVSRAHVGEYVHDPARPSIATELGTLAQSHDEAGHLIARGHVELEWDFLGRLVRATERGRARGVFAYGADQQRVAKLEDGSLTIYLGRDFEVRDGVARAYARLGRDRVSRAQSTTLGPVLYRDHDGDESISAADALRSYEDDRPSRVALLHASARRVLHEAAPAPVQLFHDDVGSVVGATRDGEIVGLRRLYPFGETQTERGFVDERSFTGQERDSSTGLLCFEWRYLDPYSARWISADPAFEELGEDRPLEATARYGYVGANPLVSTDPTGLMEGNETTQGATSTSTQQPSSDGPRGIGGHIANYLGNKAATVLGLVSGWNAMTTVHNGIDMLTSSTGARETTGGGVQIALGGAMGILWAVTGARGEQGDSVGTMVLNSASDMTRDMVLYATGNLVSSGLTHAFSTDPEDHFQHDAYNYTILGVGVVGQMVIKAIRAPQTLRSLAGYVTRGSSSETGGTHEAYDVP</sequence>
<dbReference type="InterPro" id="IPR031325">
    <property type="entry name" value="RHS_repeat"/>
</dbReference>
<evidence type="ECO:0000256" key="3">
    <source>
        <dbReference type="ARBA" id="ARBA00023026"/>
    </source>
</evidence>
<organism evidence="6 7">
    <name type="scientific">Sandaracinus amylolyticus</name>
    <dbReference type="NCBI Taxonomy" id="927083"/>
    <lineage>
        <taxon>Bacteria</taxon>
        <taxon>Pseudomonadati</taxon>
        <taxon>Myxococcota</taxon>
        <taxon>Polyangia</taxon>
        <taxon>Polyangiales</taxon>
        <taxon>Sandaracinaceae</taxon>
        <taxon>Sandaracinus</taxon>
    </lineage>
</organism>
<gene>
    <name evidence="6" type="ORF">DB32_002333</name>
</gene>
<dbReference type="Pfam" id="PF03534">
    <property type="entry name" value="SpvB"/>
    <property type="match status" value="1"/>
</dbReference>
<comment type="subcellular location">
    <subcellularLocation>
        <location evidence="1">Secreted</location>
    </subcellularLocation>
</comment>
<dbReference type="SUPFAM" id="SSF69318">
    <property type="entry name" value="Integrin alpha N-terminal domain"/>
    <property type="match status" value="1"/>
</dbReference>
<evidence type="ECO:0000256" key="4">
    <source>
        <dbReference type="SAM" id="MobiDB-lite"/>
    </source>
</evidence>
<dbReference type="EMBL" id="CP011125">
    <property type="protein sequence ID" value="AKF05184.1"/>
    <property type="molecule type" value="Genomic_DNA"/>
</dbReference>
<proteinExistence type="predicted"/>
<feature type="compositionally biased region" description="Low complexity" evidence="4">
    <location>
        <begin position="1832"/>
        <end position="1846"/>
    </location>
</feature>
<evidence type="ECO:0000256" key="1">
    <source>
        <dbReference type="ARBA" id="ARBA00004613"/>
    </source>
</evidence>
<keyword evidence="2" id="KW-0964">Secreted</keyword>
<dbReference type="Proteomes" id="UP000034883">
    <property type="component" value="Chromosome"/>
</dbReference>
<dbReference type="InterPro" id="IPR018247">
    <property type="entry name" value="EF_Hand_1_Ca_BS"/>
</dbReference>
<dbReference type="InterPro" id="IPR003284">
    <property type="entry name" value="Sal_SpvB"/>
</dbReference>
<dbReference type="STRING" id="927083.DB32_002333"/>
<evidence type="ECO:0000313" key="7">
    <source>
        <dbReference type="Proteomes" id="UP000034883"/>
    </source>
</evidence>
<dbReference type="RefSeq" id="WP_169791417.1">
    <property type="nucleotide sequence ID" value="NZ_CP011125.1"/>
</dbReference>
<dbReference type="Pfam" id="PF05593">
    <property type="entry name" value="RHS_repeat"/>
    <property type="match status" value="1"/>
</dbReference>
<dbReference type="InterPro" id="IPR006530">
    <property type="entry name" value="YD"/>
</dbReference>
<feature type="domain" description="Insecticide toxin TcdB middle/N-terminal" evidence="5">
    <location>
        <begin position="586"/>
        <end position="728"/>
    </location>
</feature>
<evidence type="ECO:0000313" key="6">
    <source>
        <dbReference type="EMBL" id="AKF05184.1"/>
    </source>
</evidence>
<evidence type="ECO:0000256" key="2">
    <source>
        <dbReference type="ARBA" id="ARBA00022525"/>
    </source>
</evidence>
<feature type="region of interest" description="Disordered" evidence="4">
    <location>
        <begin position="1"/>
        <end position="22"/>
    </location>
</feature>
<protein>
    <submittedName>
        <fullName evidence="6">Insecticidal toxin complex protein</fullName>
    </submittedName>
</protein>
<dbReference type="NCBIfam" id="TIGR01643">
    <property type="entry name" value="YD_repeat_2x"/>
    <property type="match status" value="3"/>
</dbReference>
<dbReference type="NCBIfam" id="TIGR03696">
    <property type="entry name" value="Rhs_assc_core"/>
    <property type="match status" value="1"/>
</dbReference>
<dbReference type="Gene3D" id="2.180.10.10">
    <property type="entry name" value="RHS repeat-associated core"/>
    <property type="match status" value="1"/>
</dbReference>
<dbReference type="KEGG" id="samy:DB32_002333"/>
<keyword evidence="3" id="KW-0843">Virulence</keyword>
<dbReference type="GO" id="GO:0005737">
    <property type="term" value="C:cytoplasm"/>
    <property type="evidence" value="ECO:0007669"/>
    <property type="project" value="InterPro"/>
</dbReference>
<dbReference type="InterPro" id="IPR028994">
    <property type="entry name" value="Integrin_alpha_N"/>
</dbReference>
<dbReference type="InterPro" id="IPR050708">
    <property type="entry name" value="T6SS_VgrG/RHS"/>
</dbReference>
<dbReference type="PANTHER" id="PTHR32305">
    <property type="match status" value="1"/>
</dbReference>
<feature type="compositionally biased region" description="Low complexity" evidence="4">
    <location>
        <begin position="9"/>
        <end position="20"/>
    </location>
</feature>
<evidence type="ECO:0000259" key="5">
    <source>
        <dbReference type="Pfam" id="PF12256"/>
    </source>
</evidence>
<reference evidence="6 7" key="1">
    <citation type="submission" date="2015-03" db="EMBL/GenBank/DDBJ databases">
        <title>Genome assembly of Sandaracinus amylolyticus DSM 53668.</title>
        <authorList>
            <person name="Sharma G."/>
            <person name="Subramanian S."/>
        </authorList>
    </citation>
    <scope>NUCLEOTIDE SEQUENCE [LARGE SCALE GENOMIC DNA]</scope>
    <source>
        <strain evidence="6 7">DSM 53668</strain>
    </source>
</reference>
<dbReference type="PANTHER" id="PTHR32305:SF15">
    <property type="entry name" value="PROTEIN RHSA-RELATED"/>
    <property type="match status" value="1"/>
</dbReference>
<name>A0A0F6SEH1_9BACT</name>
<dbReference type="Pfam" id="PF12256">
    <property type="entry name" value="TcdB_toxin_midN"/>
    <property type="match status" value="1"/>
</dbReference>
<dbReference type="InterPro" id="IPR022045">
    <property type="entry name" value="TcdB_toxin_mid/N"/>
</dbReference>
<keyword evidence="7" id="KW-1185">Reference proteome</keyword>